<feature type="region of interest" description="Disordered" evidence="1">
    <location>
        <begin position="87"/>
        <end position="115"/>
    </location>
</feature>
<dbReference type="Proteomes" id="UP001304895">
    <property type="component" value="Unassembled WGS sequence"/>
</dbReference>
<dbReference type="AlphaFoldDB" id="A0AAN6UV45"/>
<protein>
    <submittedName>
        <fullName evidence="2">Uncharacterized protein</fullName>
    </submittedName>
</protein>
<dbReference type="EMBL" id="MU853401">
    <property type="protein sequence ID" value="KAK4138406.1"/>
    <property type="molecule type" value="Genomic_DNA"/>
</dbReference>
<keyword evidence="3" id="KW-1185">Reference proteome</keyword>
<comment type="caution">
    <text evidence="2">The sequence shown here is derived from an EMBL/GenBank/DDBJ whole genome shotgun (WGS) entry which is preliminary data.</text>
</comment>
<reference evidence="2" key="2">
    <citation type="submission" date="2023-05" db="EMBL/GenBank/DDBJ databases">
        <authorList>
            <consortium name="Lawrence Berkeley National Laboratory"/>
            <person name="Steindorff A."/>
            <person name="Hensen N."/>
            <person name="Bonometti L."/>
            <person name="Westerberg I."/>
            <person name="Brannstrom I.O."/>
            <person name="Guillou S."/>
            <person name="Cros-Aarteil S."/>
            <person name="Calhoun S."/>
            <person name="Haridas S."/>
            <person name="Kuo A."/>
            <person name="Mondo S."/>
            <person name="Pangilinan J."/>
            <person name="Riley R."/>
            <person name="Labutti K."/>
            <person name="Andreopoulos B."/>
            <person name="Lipzen A."/>
            <person name="Chen C."/>
            <person name="Yanf M."/>
            <person name="Daum C."/>
            <person name="Ng V."/>
            <person name="Clum A."/>
            <person name="Ohm R."/>
            <person name="Martin F."/>
            <person name="Silar P."/>
            <person name="Natvig D."/>
            <person name="Lalanne C."/>
            <person name="Gautier V."/>
            <person name="Ament-Velasquez S.L."/>
            <person name="Kruys A."/>
            <person name="Hutchinson M.I."/>
            <person name="Powell A.J."/>
            <person name="Barry K."/>
            <person name="Miller A.N."/>
            <person name="Grigoriev I.V."/>
            <person name="Debuchy R."/>
            <person name="Gladieux P."/>
            <person name="Thoren M.H."/>
            <person name="Johannesson H."/>
        </authorList>
    </citation>
    <scope>NUCLEOTIDE SEQUENCE</scope>
    <source>
        <strain evidence="2">CBS 123565</strain>
    </source>
</reference>
<organism evidence="2 3">
    <name type="scientific">Trichocladium antarcticum</name>
    <dbReference type="NCBI Taxonomy" id="1450529"/>
    <lineage>
        <taxon>Eukaryota</taxon>
        <taxon>Fungi</taxon>
        <taxon>Dikarya</taxon>
        <taxon>Ascomycota</taxon>
        <taxon>Pezizomycotina</taxon>
        <taxon>Sordariomycetes</taxon>
        <taxon>Sordariomycetidae</taxon>
        <taxon>Sordariales</taxon>
        <taxon>Chaetomiaceae</taxon>
        <taxon>Trichocladium</taxon>
    </lineage>
</organism>
<name>A0AAN6UV45_9PEZI</name>
<proteinExistence type="predicted"/>
<accession>A0AAN6UV45</accession>
<evidence type="ECO:0000313" key="3">
    <source>
        <dbReference type="Proteomes" id="UP001304895"/>
    </source>
</evidence>
<evidence type="ECO:0000313" key="2">
    <source>
        <dbReference type="EMBL" id="KAK4138406.1"/>
    </source>
</evidence>
<sequence>MGDSLVWTDQELVRGTGAKVAIFSHDVVIDRMRMTAEVRVYAVHWISCSPDLQQTPPARSWHARLGDPSFFRARLRVPLHGLPATPCTALRQSDPPAPASPADEAHKPIRDCQAGSRSRVRRLSCSSPRAFLPSLAEAHLRSLHMDDNRCMPRRDGQRVARWFSRGARPLAASLVDMRPPQRLDVTPARDGGCSAAATPVLPAVMRGGGGMGENPG</sequence>
<gene>
    <name evidence="2" type="ORF">BT67DRAFT_8385</name>
</gene>
<reference evidence="2" key="1">
    <citation type="journal article" date="2023" name="Mol. Phylogenet. Evol.">
        <title>Genome-scale phylogeny and comparative genomics of the fungal order Sordariales.</title>
        <authorList>
            <person name="Hensen N."/>
            <person name="Bonometti L."/>
            <person name="Westerberg I."/>
            <person name="Brannstrom I.O."/>
            <person name="Guillou S."/>
            <person name="Cros-Aarteil S."/>
            <person name="Calhoun S."/>
            <person name="Haridas S."/>
            <person name="Kuo A."/>
            <person name="Mondo S."/>
            <person name="Pangilinan J."/>
            <person name="Riley R."/>
            <person name="LaButti K."/>
            <person name="Andreopoulos B."/>
            <person name="Lipzen A."/>
            <person name="Chen C."/>
            <person name="Yan M."/>
            <person name="Daum C."/>
            <person name="Ng V."/>
            <person name="Clum A."/>
            <person name="Steindorff A."/>
            <person name="Ohm R.A."/>
            <person name="Martin F."/>
            <person name="Silar P."/>
            <person name="Natvig D.O."/>
            <person name="Lalanne C."/>
            <person name="Gautier V."/>
            <person name="Ament-Velasquez S.L."/>
            <person name="Kruys A."/>
            <person name="Hutchinson M.I."/>
            <person name="Powell A.J."/>
            <person name="Barry K."/>
            <person name="Miller A.N."/>
            <person name="Grigoriev I.V."/>
            <person name="Debuchy R."/>
            <person name="Gladieux P."/>
            <person name="Hiltunen Thoren M."/>
            <person name="Johannesson H."/>
        </authorList>
    </citation>
    <scope>NUCLEOTIDE SEQUENCE</scope>
    <source>
        <strain evidence="2">CBS 123565</strain>
    </source>
</reference>
<evidence type="ECO:0000256" key="1">
    <source>
        <dbReference type="SAM" id="MobiDB-lite"/>
    </source>
</evidence>